<dbReference type="EMBL" id="JACONT010000003">
    <property type="protein sequence ID" value="MBC3940609.1"/>
    <property type="molecule type" value="Genomic_DNA"/>
</dbReference>
<accession>A0ABR7AJH8</accession>
<gene>
    <name evidence="1" type="ORF">H8S47_02780</name>
</gene>
<dbReference type="RefSeq" id="WP_187502400.1">
    <property type="nucleotide sequence ID" value="NZ_CP162536.1"/>
</dbReference>
<evidence type="ECO:0000313" key="1">
    <source>
        <dbReference type="EMBL" id="MBC3940609.1"/>
    </source>
</evidence>
<sequence length="140" mass="15417">MRSRPADKVQDCAEIRALVATSEGLVDDHDPGEVSNLAGSLCGLEGFTMREIEERFRPYMMLKDFHHVRLTNLNRNLPWGGFYTDPPKAFPLADLLAAAHAAAVRPDVTEKGPGVWTEKVALPVKDPGVLELGLRIVARN</sequence>
<evidence type="ECO:0000313" key="2">
    <source>
        <dbReference type="Proteomes" id="UP000597613"/>
    </source>
</evidence>
<protein>
    <submittedName>
        <fullName evidence="1">Uncharacterized protein</fullName>
    </submittedName>
</protein>
<comment type="caution">
    <text evidence="1">The sequence shown here is derived from an EMBL/GenBank/DDBJ whole genome shotgun (WGS) entry which is preliminary data.</text>
</comment>
<name>A0ABR7AJH8_9SPHN</name>
<keyword evidence="2" id="KW-1185">Reference proteome</keyword>
<dbReference type="Proteomes" id="UP000597613">
    <property type="component" value="Unassembled WGS sequence"/>
</dbReference>
<reference evidence="1 2" key="1">
    <citation type="submission" date="2020-08" db="EMBL/GenBank/DDBJ databases">
        <title>Putative novel bacterial strains isolated from necrotic wheat leaf tissues caused by Xanthomonas translucens.</title>
        <authorList>
            <person name="Tambong J.T."/>
        </authorList>
    </citation>
    <scope>NUCLEOTIDE SEQUENCE [LARGE SCALE GENOMIC DNA]</scope>
    <source>
        <strain evidence="2">DOAB 1063</strain>
    </source>
</reference>
<proteinExistence type="predicted"/>
<organism evidence="1 2">
    <name type="scientific">Sphingomonas albertensis</name>
    <dbReference type="NCBI Taxonomy" id="2762591"/>
    <lineage>
        <taxon>Bacteria</taxon>
        <taxon>Pseudomonadati</taxon>
        <taxon>Pseudomonadota</taxon>
        <taxon>Alphaproteobacteria</taxon>
        <taxon>Sphingomonadales</taxon>
        <taxon>Sphingomonadaceae</taxon>
        <taxon>Sphingomonas</taxon>
    </lineage>
</organism>